<keyword evidence="2" id="KW-1185">Reference proteome</keyword>
<dbReference type="EMBL" id="QRDZ01000002">
    <property type="protein sequence ID" value="RED87666.1"/>
    <property type="molecule type" value="Genomic_DNA"/>
</dbReference>
<organism evidence="1 2">
    <name type="scientific">Cohnella phaseoli</name>
    <dbReference type="NCBI Taxonomy" id="456490"/>
    <lineage>
        <taxon>Bacteria</taxon>
        <taxon>Bacillati</taxon>
        <taxon>Bacillota</taxon>
        <taxon>Bacilli</taxon>
        <taxon>Bacillales</taxon>
        <taxon>Paenibacillaceae</taxon>
        <taxon>Cohnella</taxon>
    </lineage>
</organism>
<dbReference type="Pfam" id="PF19635">
    <property type="entry name" value="DUF6138"/>
    <property type="match status" value="1"/>
</dbReference>
<name>A0A3D9KME8_9BACL</name>
<dbReference type="OrthoDB" id="1089802at2"/>
<sequence length="553" mass="64263">MEQHTEHFIADVWGKLDTVYQLESQRLNDVKDWSRLQAGVFNYLRVSWKKGKSRHKALYIDIYEPFSWSDDSYEAKAGPYIEEITEAAQVEQLFSALCIRMDQLFQSEQYGPRFFDYHFQVILEFEIDGGLINYQEELLNERKLEQSKQELSAFIEKKVMADMPVRPSEKDEFFFAQRLIDPHFFNQSEEEIDPLISRLLDKHRANKKRYDQWIYDYTRALKNWAEELFLTQHFEKTGEYSREWALKEGSAHRPPAREQLDFFVYAALQVGQKEPNTRRQYLELAKLLGSQKAADYLLQGSGLYESKRTTEAFQGTANDVLQTIEIRIVKESESAYRDALRYLIDLLTKGFPKGYHLTLKSKAKNLLPVKNLAKSKLHQFFANGFEYPALFSLIADYAQAAMEEYAWYGDVEPSEKSAMPGTYAVFGLGLYSTDYFPLVESYMALVDAEHQSVQDHYAEALIEAHGLSPELMPALVAVLLASNESAKPLKELALYEPDLLSALIRELENIEDYQREVVLYRIFGGAKKLKQRIKKEPAPIKEALEHLLLWMNE</sequence>
<comment type="caution">
    <text evidence="1">The sequence shown here is derived from an EMBL/GenBank/DDBJ whole genome shotgun (WGS) entry which is preliminary data.</text>
</comment>
<dbReference type="AlphaFoldDB" id="A0A3D9KME8"/>
<reference evidence="1 2" key="1">
    <citation type="submission" date="2018-07" db="EMBL/GenBank/DDBJ databases">
        <title>Genomic Encyclopedia of Type Strains, Phase III (KMG-III): the genomes of soil and plant-associated and newly described type strains.</title>
        <authorList>
            <person name="Whitman W."/>
        </authorList>
    </citation>
    <scope>NUCLEOTIDE SEQUENCE [LARGE SCALE GENOMIC DNA]</scope>
    <source>
        <strain evidence="1 2">CECT 7287</strain>
    </source>
</reference>
<gene>
    <name evidence="1" type="ORF">DFP98_102145</name>
</gene>
<accession>A0A3D9KME8</accession>
<evidence type="ECO:0000313" key="2">
    <source>
        <dbReference type="Proteomes" id="UP000256977"/>
    </source>
</evidence>
<protein>
    <submittedName>
        <fullName evidence="1">Uncharacterized protein</fullName>
    </submittedName>
</protein>
<proteinExistence type="predicted"/>
<dbReference type="Proteomes" id="UP000256977">
    <property type="component" value="Unassembled WGS sequence"/>
</dbReference>
<evidence type="ECO:0000313" key="1">
    <source>
        <dbReference type="EMBL" id="RED87666.1"/>
    </source>
</evidence>
<dbReference type="RefSeq" id="WP_116059068.1">
    <property type="nucleotide sequence ID" value="NZ_QRDZ01000002.1"/>
</dbReference>
<dbReference type="InterPro" id="IPR046136">
    <property type="entry name" value="DUF6138"/>
</dbReference>